<evidence type="ECO:0000313" key="1">
    <source>
        <dbReference type="EMBL" id="CAD2130709.1"/>
    </source>
</evidence>
<accession>A0A6V7TR56</accession>
<dbReference type="InterPro" id="IPR043136">
    <property type="entry name" value="B30.2/SPRY_sf"/>
</dbReference>
<dbReference type="AlphaFoldDB" id="A0A6V7TR56"/>
<evidence type="ECO:0000313" key="2">
    <source>
        <dbReference type="Proteomes" id="UP000580250"/>
    </source>
</evidence>
<dbReference type="OrthoDB" id="5888009at2759"/>
<protein>
    <submittedName>
        <fullName evidence="1">Uncharacterized protein</fullName>
    </submittedName>
</protein>
<dbReference type="EMBL" id="CAJEWN010000009">
    <property type="protein sequence ID" value="CAD2130709.1"/>
    <property type="molecule type" value="Genomic_DNA"/>
</dbReference>
<reference evidence="1 2" key="1">
    <citation type="submission" date="2020-08" db="EMBL/GenBank/DDBJ databases">
        <authorList>
            <person name="Koutsovoulos G."/>
            <person name="Danchin GJ E."/>
        </authorList>
    </citation>
    <scope>NUCLEOTIDE SEQUENCE [LARGE SCALE GENOMIC DNA]</scope>
</reference>
<sequence>MPSESTFSPNGIFGCGLVYPPTNKLNEEFPYVFFTKNGEMFEKGILLKDNFDSYKPYIKMASYSIEANFGNDLAKSPYKYDITKHKILKEFY</sequence>
<name>A0A6V7TR56_MELEN</name>
<gene>
    <name evidence="1" type="ORF">MENT_LOCUS3094</name>
</gene>
<organism evidence="1 2">
    <name type="scientific">Meloidogyne enterolobii</name>
    <name type="common">Root-knot nematode worm</name>
    <name type="synonym">Meloidogyne mayaguensis</name>
    <dbReference type="NCBI Taxonomy" id="390850"/>
    <lineage>
        <taxon>Eukaryota</taxon>
        <taxon>Metazoa</taxon>
        <taxon>Ecdysozoa</taxon>
        <taxon>Nematoda</taxon>
        <taxon>Chromadorea</taxon>
        <taxon>Rhabditida</taxon>
        <taxon>Tylenchina</taxon>
        <taxon>Tylenchomorpha</taxon>
        <taxon>Tylenchoidea</taxon>
        <taxon>Meloidogynidae</taxon>
        <taxon>Meloidogyninae</taxon>
        <taxon>Meloidogyne</taxon>
    </lineage>
</organism>
<comment type="caution">
    <text evidence="1">The sequence shown here is derived from an EMBL/GenBank/DDBJ whole genome shotgun (WGS) entry which is preliminary data.</text>
</comment>
<dbReference type="Proteomes" id="UP000580250">
    <property type="component" value="Unassembled WGS sequence"/>
</dbReference>
<proteinExistence type="predicted"/>
<dbReference type="Gene3D" id="2.60.120.920">
    <property type="match status" value="1"/>
</dbReference>